<proteinExistence type="predicted"/>
<feature type="compositionally biased region" description="Polar residues" evidence="1">
    <location>
        <begin position="368"/>
        <end position="380"/>
    </location>
</feature>
<dbReference type="GeneID" id="108820125"/>
<dbReference type="OrthoDB" id="1040769at2759"/>
<gene>
    <name evidence="4" type="primary">LOC108820125</name>
</gene>
<accession>A0A6J0KM24</accession>
<feature type="domain" description="Replication protein A 70 kDa DNA-binding subunit B/D first OB fold" evidence="2">
    <location>
        <begin position="1"/>
        <end position="65"/>
    </location>
</feature>
<dbReference type="RefSeq" id="XP_018448606.1">
    <property type="nucleotide sequence ID" value="XM_018593104.1"/>
</dbReference>
<dbReference type="PANTHER" id="PTHR47165:SF4">
    <property type="entry name" value="OS03G0429900 PROTEIN"/>
    <property type="match status" value="1"/>
</dbReference>
<dbReference type="SUPFAM" id="SSF50249">
    <property type="entry name" value="Nucleic acid-binding proteins"/>
    <property type="match status" value="3"/>
</dbReference>
<dbReference type="Gene3D" id="2.40.50.140">
    <property type="entry name" value="Nucleic acid-binding proteins"/>
    <property type="match status" value="3"/>
</dbReference>
<sequence length="413" mass="45538">MVLADITGNKIQCSCKRSYIKRVQHSLPLVKWKVIENMKISGTGGKFKPTKLSYKMNIINDTVFTDSNHNDDSSFLALSSFEEILGGSLDTHCLIEILGQAIEIGGVQIIQVQNEDRKRIQLRLRDNSGHELACCLWGSYAERIEEHLEKANGQVQITNAFAASLLDLNPTMPEAMEFKEKLKDGVLPLAVVDPNDAKPAIDDWDDVGIIMISELHETTQLENVKIKCGKIVTRINRAAKLLFRCAICKANVSKVFPKFKLHLIAENDTGKCKLVLLGTIAQELIGFQATDLWDDHPEILPQPIIDLVGKSFCFEIESSENGSESYTVSKVWSGDIIQKIETESEPVSLIEGGSSSMASGGVLLLDGDSQTSSEDCGTSYSKRKESDNDLPDITSTSKKICTATIKTENPKTD</sequence>
<keyword evidence="3" id="KW-1185">Reference proteome</keyword>
<dbReference type="KEGG" id="rsz:108820125"/>
<evidence type="ECO:0000313" key="3">
    <source>
        <dbReference type="Proteomes" id="UP000504610"/>
    </source>
</evidence>
<evidence type="ECO:0000259" key="2">
    <source>
        <dbReference type="Pfam" id="PF02721"/>
    </source>
</evidence>
<evidence type="ECO:0000313" key="4">
    <source>
        <dbReference type="RefSeq" id="XP_018448606.1"/>
    </source>
</evidence>
<organism evidence="3 4">
    <name type="scientific">Raphanus sativus</name>
    <name type="common">Radish</name>
    <name type="synonym">Raphanus raphanistrum var. sativus</name>
    <dbReference type="NCBI Taxonomy" id="3726"/>
    <lineage>
        <taxon>Eukaryota</taxon>
        <taxon>Viridiplantae</taxon>
        <taxon>Streptophyta</taxon>
        <taxon>Embryophyta</taxon>
        <taxon>Tracheophyta</taxon>
        <taxon>Spermatophyta</taxon>
        <taxon>Magnoliopsida</taxon>
        <taxon>eudicotyledons</taxon>
        <taxon>Gunneridae</taxon>
        <taxon>Pentapetalae</taxon>
        <taxon>rosids</taxon>
        <taxon>malvids</taxon>
        <taxon>Brassicales</taxon>
        <taxon>Brassicaceae</taxon>
        <taxon>Brassiceae</taxon>
        <taxon>Raphanus</taxon>
    </lineage>
</organism>
<name>A0A6J0KM24_RAPSA</name>
<dbReference type="PANTHER" id="PTHR47165">
    <property type="entry name" value="OS03G0429900 PROTEIN"/>
    <property type="match status" value="1"/>
</dbReference>
<evidence type="ECO:0000256" key="1">
    <source>
        <dbReference type="SAM" id="MobiDB-lite"/>
    </source>
</evidence>
<dbReference type="AlphaFoldDB" id="A0A6J0KM24"/>
<dbReference type="Pfam" id="PF02721">
    <property type="entry name" value="DUF223"/>
    <property type="match status" value="1"/>
</dbReference>
<protein>
    <submittedName>
        <fullName evidence="4">Uncharacterized protein LOC108820125</fullName>
    </submittedName>
</protein>
<dbReference type="InterPro" id="IPR003871">
    <property type="entry name" value="RFA1B/D_OB_1st"/>
</dbReference>
<feature type="region of interest" description="Disordered" evidence="1">
    <location>
        <begin position="361"/>
        <end position="395"/>
    </location>
</feature>
<reference evidence="3" key="1">
    <citation type="journal article" date="2019" name="Database">
        <title>The radish genome database (RadishGD): an integrated information resource for radish genomics.</title>
        <authorList>
            <person name="Yu H.J."/>
            <person name="Baek S."/>
            <person name="Lee Y.J."/>
            <person name="Cho A."/>
            <person name="Mun J.H."/>
        </authorList>
    </citation>
    <scope>NUCLEOTIDE SEQUENCE [LARGE SCALE GENOMIC DNA]</scope>
    <source>
        <strain evidence="3">cv. WK10039</strain>
    </source>
</reference>
<reference evidence="4" key="2">
    <citation type="submission" date="2025-08" db="UniProtKB">
        <authorList>
            <consortium name="RefSeq"/>
        </authorList>
    </citation>
    <scope>IDENTIFICATION</scope>
    <source>
        <tissue evidence="4">Leaf</tissue>
    </source>
</reference>
<dbReference type="InterPro" id="IPR012340">
    <property type="entry name" value="NA-bd_OB-fold"/>
</dbReference>
<dbReference type="Proteomes" id="UP000504610">
    <property type="component" value="Chromosome 8"/>
</dbReference>